<accession>H0E6N9</accession>
<keyword evidence="2" id="KW-1185">Reference proteome</keyword>
<protein>
    <submittedName>
        <fullName evidence="1">Uncharacterized protein</fullName>
    </submittedName>
</protein>
<gene>
    <name evidence="1" type="ORF">PAI11_24900</name>
</gene>
<evidence type="ECO:0000313" key="2">
    <source>
        <dbReference type="Proteomes" id="UP000005143"/>
    </source>
</evidence>
<dbReference type="AlphaFoldDB" id="H0E6N9"/>
<organism evidence="1 2">
    <name type="scientific">Patulibacter medicamentivorans</name>
    <dbReference type="NCBI Taxonomy" id="1097667"/>
    <lineage>
        <taxon>Bacteria</taxon>
        <taxon>Bacillati</taxon>
        <taxon>Actinomycetota</taxon>
        <taxon>Thermoleophilia</taxon>
        <taxon>Solirubrobacterales</taxon>
        <taxon>Patulibacteraceae</taxon>
        <taxon>Patulibacter</taxon>
    </lineage>
</organism>
<evidence type="ECO:0000313" key="1">
    <source>
        <dbReference type="EMBL" id="EHN10638.1"/>
    </source>
</evidence>
<dbReference type="EMBL" id="AGUD01000207">
    <property type="protein sequence ID" value="EHN10638.1"/>
    <property type="molecule type" value="Genomic_DNA"/>
</dbReference>
<comment type="caution">
    <text evidence="1">The sequence shown here is derived from an EMBL/GenBank/DDBJ whole genome shotgun (WGS) entry which is preliminary data.</text>
</comment>
<sequence>MLVLGVPNGKGSAARLLNRDDARQLIAEVVQELHGLRVQVSAEERADVELAEEQPLPEDELVRRVVREFEAEEITESGGAVAAGPNGEGS</sequence>
<dbReference type="Proteomes" id="UP000005143">
    <property type="component" value="Unassembled WGS sequence"/>
</dbReference>
<name>H0E6N9_9ACTN</name>
<reference evidence="1 2" key="1">
    <citation type="journal article" date="2013" name="Biodegradation">
        <title>Quantitative proteomic analysis of ibuprofen-degrading Patulibacter sp. strain I11.</title>
        <authorList>
            <person name="Almeida B."/>
            <person name="Kjeldal H."/>
            <person name="Lolas I."/>
            <person name="Knudsen A.D."/>
            <person name="Carvalho G."/>
            <person name="Nielsen K.L."/>
            <person name="Barreto Crespo M.T."/>
            <person name="Stensballe A."/>
            <person name="Nielsen J.L."/>
        </authorList>
    </citation>
    <scope>NUCLEOTIDE SEQUENCE [LARGE SCALE GENOMIC DNA]</scope>
    <source>
        <strain evidence="1 2">I11</strain>
    </source>
</reference>
<proteinExistence type="predicted"/>